<evidence type="ECO:0000256" key="10">
    <source>
        <dbReference type="RuleBase" id="RU000461"/>
    </source>
</evidence>
<dbReference type="InterPro" id="IPR036396">
    <property type="entry name" value="Cyt_P450_sf"/>
</dbReference>
<evidence type="ECO:0000256" key="9">
    <source>
        <dbReference type="PIRSR" id="PIRSR602401-1"/>
    </source>
</evidence>
<evidence type="ECO:0000256" key="6">
    <source>
        <dbReference type="ARBA" id="ARBA00023002"/>
    </source>
</evidence>
<dbReference type="EMBL" id="JAACJL010000032">
    <property type="protein sequence ID" value="KAF4615925.1"/>
    <property type="molecule type" value="Genomic_DNA"/>
</dbReference>
<evidence type="ECO:0000256" key="8">
    <source>
        <dbReference type="ARBA" id="ARBA00023033"/>
    </source>
</evidence>
<dbReference type="GO" id="GO:0016705">
    <property type="term" value="F:oxidoreductase activity, acting on paired donors, with incorporation or reduction of molecular oxygen"/>
    <property type="evidence" value="ECO:0007669"/>
    <property type="project" value="InterPro"/>
</dbReference>
<dbReference type="GO" id="GO:0020037">
    <property type="term" value="F:heme binding"/>
    <property type="evidence" value="ECO:0007669"/>
    <property type="project" value="InterPro"/>
</dbReference>
<dbReference type="InterPro" id="IPR001128">
    <property type="entry name" value="Cyt_P450"/>
</dbReference>
<dbReference type="GO" id="GO:0004497">
    <property type="term" value="F:monooxygenase activity"/>
    <property type="evidence" value="ECO:0007669"/>
    <property type="project" value="UniProtKB-KW"/>
</dbReference>
<comment type="pathway">
    <text evidence="2">Secondary metabolite biosynthesis.</text>
</comment>
<dbReference type="PANTHER" id="PTHR46300:SF7">
    <property type="entry name" value="P450, PUTATIVE (EUROFUNG)-RELATED"/>
    <property type="match status" value="1"/>
</dbReference>
<proteinExistence type="inferred from homology"/>
<comment type="similarity">
    <text evidence="3 10">Belongs to the cytochrome P450 family.</text>
</comment>
<evidence type="ECO:0000256" key="4">
    <source>
        <dbReference type="ARBA" id="ARBA00022617"/>
    </source>
</evidence>
<dbReference type="Pfam" id="PF00067">
    <property type="entry name" value="p450"/>
    <property type="match status" value="1"/>
</dbReference>
<evidence type="ECO:0008006" key="13">
    <source>
        <dbReference type="Google" id="ProtNLM"/>
    </source>
</evidence>
<protein>
    <recommendedName>
        <fullName evidence="13">Cytochrome P450</fullName>
    </recommendedName>
</protein>
<evidence type="ECO:0000256" key="2">
    <source>
        <dbReference type="ARBA" id="ARBA00005179"/>
    </source>
</evidence>
<dbReference type="Proteomes" id="UP000521872">
    <property type="component" value="Unassembled WGS sequence"/>
</dbReference>
<evidence type="ECO:0000256" key="5">
    <source>
        <dbReference type="ARBA" id="ARBA00022723"/>
    </source>
</evidence>
<dbReference type="PROSITE" id="PS00086">
    <property type="entry name" value="CYTOCHROME_P450"/>
    <property type="match status" value="1"/>
</dbReference>
<name>A0A8H4QSI8_9AGAR</name>
<evidence type="ECO:0000256" key="7">
    <source>
        <dbReference type="ARBA" id="ARBA00023004"/>
    </source>
</evidence>
<evidence type="ECO:0000313" key="11">
    <source>
        <dbReference type="EMBL" id="KAF4615925.1"/>
    </source>
</evidence>
<accession>A0A8H4QSI8</accession>
<comment type="cofactor">
    <cofactor evidence="1 9">
        <name>heme</name>
        <dbReference type="ChEBI" id="CHEBI:30413"/>
    </cofactor>
</comment>
<dbReference type="AlphaFoldDB" id="A0A8H4QSI8"/>
<keyword evidence="12" id="KW-1185">Reference proteome</keyword>
<dbReference type="Gene3D" id="1.10.630.10">
    <property type="entry name" value="Cytochrome P450"/>
    <property type="match status" value="1"/>
</dbReference>
<comment type="caution">
    <text evidence="11">The sequence shown here is derived from an EMBL/GenBank/DDBJ whole genome shotgun (WGS) entry which is preliminary data.</text>
</comment>
<dbReference type="CDD" id="cd11065">
    <property type="entry name" value="CYP64-like"/>
    <property type="match status" value="1"/>
</dbReference>
<dbReference type="PRINTS" id="PR00463">
    <property type="entry name" value="EP450I"/>
</dbReference>
<keyword evidence="7 9" id="KW-0408">Iron</keyword>
<dbReference type="SUPFAM" id="SSF48264">
    <property type="entry name" value="Cytochrome P450"/>
    <property type="match status" value="1"/>
</dbReference>
<organism evidence="11 12">
    <name type="scientific">Agrocybe pediades</name>
    <dbReference type="NCBI Taxonomy" id="84607"/>
    <lineage>
        <taxon>Eukaryota</taxon>
        <taxon>Fungi</taxon>
        <taxon>Dikarya</taxon>
        <taxon>Basidiomycota</taxon>
        <taxon>Agaricomycotina</taxon>
        <taxon>Agaricomycetes</taxon>
        <taxon>Agaricomycetidae</taxon>
        <taxon>Agaricales</taxon>
        <taxon>Agaricineae</taxon>
        <taxon>Strophariaceae</taxon>
        <taxon>Agrocybe</taxon>
    </lineage>
</organism>
<gene>
    <name evidence="11" type="ORF">D9613_011343</name>
</gene>
<evidence type="ECO:0000313" key="12">
    <source>
        <dbReference type="Proteomes" id="UP000521872"/>
    </source>
</evidence>
<keyword evidence="6 10" id="KW-0560">Oxidoreductase</keyword>
<sequence>MAMLDLMLAFLATGLVYLLYRTLHNQRSRNVAHKPPGPRPWPIVGNLFDMPRHTEWETFSNWAKTYGDVVYVNIVGRPMIILNTLEAANDLLGGRSAIYSDRPYFPLVDWIGHPEFNFGFMPYGKAWKEHKKIFVNGYKQLSNYYDAHYFATMTALRNFRDDPEHYAKHTKLHAGQAIIAATYGTEVDKFSDPLIETAERVMSDIGVALLPVLWIFNPVPLLKHLPNWLGGSYVAKVTAKCKQSLADLQHVPFNQTKSALASGIYKYSFTSYLLQQAESNTAAGAEREDLENTIRSLAAVAYGAASDTTVAAEEIFLLAMALHPEIQERAQKEIDSVIDGDRLPKFEDRERLPYISAIMKETMRWHSPVPAGIPHMLSRDDYYKGHFLPAGSTVVGNIWNILHDPEIFENPMEFQPQRFLSSMDQDAGSETPSKMEQARRAAFGFGRRACPGRLFAEDGLWLLFAQFLSVFSVSSDPKGPRPELKFTSGSLSHPVPFQPIIRMTTSTLD</sequence>
<feature type="binding site" description="axial binding residue" evidence="9">
    <location>
        <position position="450"/>
    </location>
    <ligand>
        <name>heme</name>
        <dbReference type="ChEBI" id="CHEBI:30413"/>
    </ligand>
    <ligandPart>
        <name>Fe</name>
        <dbReference type="ChEBI" id="CHEBI:18248"/>
    </ligandPart>
</feature>
<dbReference type="PANTHER" id="PTHR46300">
    <property type="entry name" value="P450, PUTATIVE (EUROFUNG)-RELATED-RELATED"/>
    <property type="match status" value="1"/>
</dbReference>
<dbReference type="InterPro" id="IPR002401">
    <property type="entry name" value="Cyt_P450_E_grp-I"/>
</dbReference>
<evidence type="ECO:0000256" key="1">
    <source>
        <dbReference type="ARBA" id="ARBA00001971"/>
    </source>
</evidence>
<evidence type="ECO:0000256" key="3">
    <source>
        <dbReference type="ARBA" id="ARBA00010617"/>
    </source>
</evidence>
<dbReference type="GO" id="GO:0005506">
    <property type="term" value="F:iron ion binding"/>
    <property type="evidence" value="ECO:0007669"/>
    <property type="project" value="InterPro"/>
</dbReference>
<keyword evidence="5 9" id="KW-0479">Metal-binding</keyword>
<dbReference type="InterPro" id="IPR050364">
    <property type="entry name" value="Cytochrome_P450_fung"/>
</dbReference>
<keyword evidence="8 10" id="KW-0503">Monooxygenase</keyword>
<dbReference type="InterPro" id="IPR017972">
    <property type="entry name" value="Cyt_P450_CS"/>
</dbReference>
<reference evidence="11 12" key="1">
    <citation type="submission" date="2019-12" db="EMBL/GenBank/DDBJ databases">
        <authorList>
            <person name="Floudas D."/>
            <person name="Bentzer J."/>
            <person name="Ahren D."/>
            <person name="Johansson T."/>
            <person name="Persson P."/>
            <person name="Tunlid A."/>
        </authorList>
    </citation>
    <scope>NUCLEOTIDE SEQUENCE [LARGE SCALE GENOMIC DNA]</scope>
    <source>
        <strain evidence="11 12">CBS 102.39</strain>
    </source>
</reference>
<keyword evidence="4 9" id="KW-0349">Heme</keyword>